<evidence type="ECO:0000313" key="2">
    <source>
        <dbReference type="EMBL" id="KXS99818.1"/>
    </source>
</evidence>
<dbReference type="AlphaFoldDB" id="A0A139HBS6"/>
<dbReference type="Proteomes" id="UP000070133">
    <property type="component" value="Unassembled WGS sequence"/>
</dbReference>
<feature type="compositionally biased region" description="Polar residues" evidence="1">
    <location>
        <begin position="1"/>
        <end position="13"/>
    </location>
</feature>
<comment type="caution">
    <text evidence="2">The sequence shown here is derived from an EMBL/GenBank/DDBJ whole genome shotgun (WGS) entry which is preliminary data.</text>
</comment>
<dbReference type="EMBL" id="LFZN01000085">
    <property type="protein sequence ID" value="KXS99818.1"/>
    <property type="molecule type" value="Genomic_DNA"/>
</dbReference>
<accession>A0A139HBS6</accession>
<feature type="region of interest" description="Disordered" evidence="1">
    <location>
        <begin position="1"/>
        <end position="62"/>
    </location>
</feature>
<name>A0A139HBS6_9PEZI</name>
<keyword evidence="3" id="KW-1185">Reference proteome</keyword>
<feature type="compositionally biased region" description="Basic residues" evidence="1">
    <location>
        <begin position="44"/>
        <end position="55"/>
    </location>
</feature>
<sequence>MTPKTPTRRQPGTSSPAKPPPPPEKAKSYVGASQKPPPTTPTRAPKHKKKAKRAPRTGSFKRINLDASKNAELQRFIKIREAMRCPLTRSGVDMFEEGHFWLFELP</sequence>
<protein>
    <submittedName>
        <fullName evidence="2">Uncharacterized protein</fullName>
    </submittedName>
</protein>
<proteinExistence type="predicted"/>
<gene>
    <name evidence="2" type="ORF">AC578_8881</name>
</gene>
<reference evidence="2 3" key="1">
    <citation type="submission" date="2015-07" db="EMBL/GenBank/DDBJ databases">
        <title>Comparative genomics of the Sigatoka disease complex on banana suggests a link between parallel evolutionary changes in Pseudocercospora fijiensis and Pseudocercospora eumusae and increased virulence on the banana host.</title>
        <authorList>
            <person name="Chang T.-C."/>
            <person name="Salvucci A."/>
            <person name="Crous P.W."/>
            <person name="Stergiopoulos I."/>
        </authorList>
    </citation>
    <scope>NUCLEOTIDE SEQUENCE [LARGE SCALE GENOMIC DNA]</scope>
    <source>
        <strain evidence="2 3">CBS 114824</strain>
    </source>
</reference>
<evidence type="ECO:0000313" key="3">
    <source>
        <dbReference type="Proteomes" id="UP000070133"/>
    </source>
</evidence>
<organism evidence="2 3">
    <name type="scientific">Pseudocercospora eumusae</name>
    <dbReference type="NCBI Taxonomy" id="321146"/>
    <lineage>
        <taxon>Eukaryota</taxon>
        <taxon>Fungi</taxon>
        <taxon>Dikarya</taxon>
        <taxon>Ascomycota</taxon>
        <taxon>Pezizomycotina</taxon>
        <taxon>Dothideomycetes</taxon>
        <taxon>Dothideomycetidae</taxon>
        <taxon>Mycosphaerellales</taxon>
        <taxon>Mycosphaerellaceae</taxon>
        <taxon>Pseudocercospora</taxon>
    </lineage>
</organism>
<evidence type="ECO:0000256" key="1">
    <source>
        <dbReference type="SAM" id="MobiDB-lite"/>
    </source>
</evidence>